<keyword evidence="1" id="KW-1185">Reference proteome</keyword>
<dbReference type="WBParaSite" id="nRc.2.0.1.t15243-RA">
    <property type="protein sequence ID" value="nRc.2.0.1.t15243-RA"/>
    <property type="gene ID" value="nRc.2.0.1.g15243"/>
</dbReference>
<evidence type="ECO:0000313" key="2">
    <source>
        <dbReference type="WBParaSite" id="nRc.2.0.1.t15243-RA"/>
    </source>
</evidence>
<protein>
    <submittedName>
        <fullName evidence="2">Uncharacterized protein</fullName>
    </submittedName>
</protein>
<dbReference type="Proteomes" id="UP000887565">
    <property type="component" value="Unplaced"/>
</dbReference>
<proteinExistence type="predicted"/>
<name>A0A915IP68_ROMCU</name>
<sequence>MCDFLANDLPHPGIYGLDAEFMNHHMDWVDWDKREANPLANLAKRKLDIALHGQRYSKGPFAIVIQICGADGHTIHLFLKSNHSLDYIREMNPDLYKRLTDKTADLCHTRNSLAVTIHHLFGIHLEKGFQGQGLACPKRPLPSNALGYAALDAIAH</sequence>
<accession>A0A915IP68</accession>
<dbReference type="AlphaFoldDB" id="A0A915IP68"/>
<evidence type="ECO:0000313" key="1">
    <source>
        <dbReference type="Proteomes" id="UP000887565"/>
    </source>
</evidence>
<organism evidence="1 2">
    <name type="scientific">Romanomermis culicivorax</name>
    <name type="common">Nematode worm</name>
    <dbReference type="NCBI Taxonomy" id="13658"/>
    <lineage>
        <taxon>Eukaryota</taxon>
        <taxon>Metazoa</taxon>
        <taxon>Ecdysozoa</taxon>
        <taxon>Nematoda</taxon>
        <taxon>Enoplea</taxon>
        <taxon>Dorylaimia</taxon>
        <taxon>Mermithida</taxon>
        <taxon>Mermithoidea</taxon>
        <taxon>Mermithidae</taxon>
        <taxon>Romanomermis</taxon>
    </lineage>
</organism>
<reference evidence="2" key="1">
    <citation type="submission" date="2022-11" db="UniProtKB">
        <authorList>
            <consortium name="WormBaseParasite"/>
        </authorList>
    </citation>
    <scope>IDENTIFICATION</scope>
</reference>